<reference evidence="4 5" key="1">
    <citation type="submission" date="2016-10" db="EMBL/GenBank/DDBJ databases">
        <authorList>
            <person name="de Groot N.N."/>
        </authorList>
    </citation>
    <scope>NUCLEOTIDE SEQUENCE [LARGE SCALE GENOMIC DNA]</scope>
    <source>
        <strain evidence="4 5">MAR_2009_71</strain>
    </source>
</reference>
<evidence type="ECO:0000259" key="3">
    <source>
        <dbReference type="Pfam" id="PF16344"/>
    </source>
</evidence>
<keyword evidence="1" id="KW-1133">Transmembrane helix</keyword>
<feature type="transmembrane region" description="Helical" evidence="1">
    <location>
        <begin position="86"/>
        <end position="105"/>
    </location>
</feature>
<dbReference type="Proteomes" id="UP000183038">
    <property type="component" value="Unassembled WGS sequence"/>
</dbReference>
<dbReference type="GO" id="GO:0016989">
    <property type="term" value="F:sigma factor antagonist activity"/>
    <property type="evidence" value="ECO:0007669"/>
    <property type="project" value="TreeGrafter"/>
</dbReference>
<keyword evidence="1" id="KW-0472">Membrane</keyword>
<evidence type="ECO:0000313" key="4">
    <source>
        <dbReference type="EMBL" id="SEC30040.1"/>
    </source>
</evidence>
<dbReference type="Gene3D" id="2.60.120.1440">
    <property type="match status" value="1"/>
</dbReference>
<dbReference type="RefSeq" id="WP_074673595.1">
    <property type="nucleotide sequence ID" value="NZ_FNTB01000001.1"/>
</dbReference>
<keyword evidence="1" id="KW-0812">Transmembrane</keyword>
<name>A0A1H4RDT1_9FLAO</name>
<gene>
    <name evidence="4" type="ORF">SAMN05192540_2837</name>
</gene>
<dbReference type="EMBL" id="FNTB01000001">
    <property type="protein sequence ID" value="SEC30040.1"/>
    <property type="molecule type" value="Genomic_DNA"/>
</dbReference>
<protein>
    <submittedName>
        <fullName evidence="4">FecR family protein</fullName>
    </submittedName>
</protein>
<dbReference type="Pfam" id="PF16344">
    <property type="entry name" value="FecR_C"/>
    <property type="match status" value="1"/>
</dbReference>
<dbReference type="InterPro" id="IPR032508">
    <property type="entry name" value="FecR_C"/>
</dbReference>
<evidence type="ECO:0000259" key="2">
    <source>
        <dbReference type="Pfam" id="PF04773"/>
    </source>
</evidence>
<dbReference type="Gene3D" id="3.55.50.30">
    <property type="match status" value="1"/>
</dbReference>
<sequence>MTKLDINTIITRYLKDEATSEEISLLFEWVKKEGNQDIFKNLVKEDYQLKYDTGNWNSEIAFDKFLNEIKSKKASNSFPLYRSRQFFKYAAAILVLVASTTYYLINSSSSDDLNSNIDDNEISLQLYNGRVINIYQNRDTLIQFDNEIANISLKDGILYQQHLKPSKNSLKNNLLKVPYGKTISVRLEDGSTIKLNSGSQLSYPSSFSNESTRQVALQGEGYFEIAKNPLKPFIVKTEETYTRVYGTVFNISSYEDDEAIEVVLVEGSVGVGGKLRLQEDNLMMLKPSQKITNSKRDKNSLTIQDVDVTPYVSWVEGVMSFEEENMSQIIRKLERRFNVSIINENKTLDERHFTGAFDSEDIESILKVIKTHTNFNYVINGKTIIINKTE</sequence>
<proteinExistence type="predicted"/>
<dbReference type="OrthoDB" id="704021at2"/>
<dbReference type="Pfam" id="PF04773">
    <property type="entry name" value="FecR"/>
    <property type="match status" value="1"/>
</dbReference>
<dbReference type="PANTHER" id="PTHR30273:SF2">
    <property type="entry name" value="PROTEIN FECR"/>
    <property type="match status" value="1"/>
</dbReference>
<feature type="domain" description="FecR protein" evidence="2">
    <location>
        <begin position="179"/>
        <end position="269"/>
    </location>
</feature>
<feature type="domain" description="Protein FecR C-terminal" evidence="3">
    <location>
        <begin position="319"/>
        <end position="386"/>
    </location>
</feature>
<dbReference type="InterPro" id="IPR012373">
    <property type="entry name" value="Ferrdict_sens_TM"/>
</dbReference>
<accession>A0A1H4RDT1</accession>
<dbReference type="InterPro" id="IPR006860">
    <property type="entry name" value="FecR"/>
</dbReference>
<evidence type="ECO:0000313" key="5">
    <source>
        <dbReference type="Proteomes" id="UP000183038"/>
    </source>
</evidence>
<organism evidence="4 5">
    <name type="scientific">Maribacter dokdonensis</name>
    <dbReference type="NCBI Taxonomy" id="320912"/>
    <lineage>
        <taxon>Bacteria</taxon>
        <taxon>Pseudomonadati</taxon>
        <taxon>Bacteroidota</taxon>
        <taxon>Flavobacteriia</taxon>
        <taxon>Flavobacteriales</taxon>
        <taxon>Flavobacteriaceae</taxon>
        <taxon>Maribacter</taxon>
    </lineage>
</organism>
<dbReference type="AlphaFoldDB" id="A0A1H4RDT1"/>
<dbReference type="PANTHER" id="PTHR30273">
    <property type="entry name" value="PERIPLASMIC SIGNAL SENSOR AND SIGMA FACTOR ACTIVATOR FECR-RELATED"/>
    <property type="match status" value="1"/>
</dbReference>
<evidence type="ECO:0000256" key="1">
    <source>
        <dbReference type="SAM" id="Phobius"/>
    </source>
</evidence>